<keyword evidence="6" id="KW-0472">Membrane</keyword>
<dbReference type="PANTHER" id="PTHR43499">
    <property type="entry name" value="ABC TRANSPORTER I FAMILY MEMBER 1"/>
    <property type="match status" value="1"/>
</dbReference>
<evidence type="ECO:0000256" key="3">
    <source>
        <dbReference type="ARBA" id="ARBA00022748"/>
    </source>
</evidence>
<dbReference type="PANTHER" id="PTHR43499:SF1">
    <property type="entry name" value="ABC TRANSPORTER I FAMILY MEMBER 1"/>
    <property type="match status" value="1"/>
</dbReference>
<dbReference type="PROSITE" id="PS50893">
    <property type="entry name" value="ABC_TRANSPORTER_2"/>
    <property type="match status" value="1"/>
</dbReference>
<dbReference type="GO" id="GO:0016887">
    <property type="term" value="F:ATP hydrolysis activity"/>
    <property type="evidence" value="ECO:0007669"/>
    <property type="project" value="InterPro"/>
</dbReference>
<dbReference type="NCBIfam" id="TIGR01189">
    <property type="entry name" value="ccmA"/>
    <property type="match status" value="1"/>
</dbReference>
<evidence type="ECO:0000313" key="8">
    <source>
        <dbReference type="EMBL" id="RUO26358.1"/>
    </source>
</evidence>
<dbReference type="InterPro" id="IPR005895">
    <property type="entry name" value="ABC_transptr_haem_export_CcmA"/>
</dbReference>
<reference evidence="8 9" key="1">
    <citation type="journal article" date="2011" name="Front. Microbiol.">
        <title>Genomic signatures of strain selection and enhancement in Bacillus atrophaeus var. globigii, a historical biowarfare simulant.</title>
        <authorList>
            <person name="Gibbons H.S."/>
            <person name="Broomall S.M."/>
            <person name="McNew L.A."/>
            <person name="Daligault H."/>
            <person name="Chapman C."/>
            <person name="Bruce D."/>
            <person name="Karavis M."/>
            <person name="Krepps M."/>
            <person name="McGregor P.A."/>
            <person name="Hong C."/>
            <person name="Park K.H."/>
            <person name="Akmal A."/>
            <person name="Feldman A."/>
            <person name="Lin J.S."/>
            <person name="Chang W.E."/>
            <person name="Higgs B.W."/>
            <person name="Demirev P."/>
            <person name="Lindquist J."/>
            <person name="Liem A."/>
            <person name="Fochler E."/>
            <person name="Read T.D."/>
            <person name="Tapia R."/>
            <person name="Johnson S."/>
            <person name="Bishop-Lilly K.A."/>
            <person name="Detter C."/>
            <person name="Han C."/>
            <person name="Sozhamannan S."/>
            <person name="Rosenzweig C.N."/>
            <person name="Skowronski E.W."/>
        </authorList>
    </citation>
    <scope>NUCLEOTIDE SEQUENCE [LARGE SCALE GENOMIC DNA]</scope>
    <source>
        <strain evidence="8 9">MLST1</strain>
    </source>
</reference>
<accession>A0A432W9S0</accession>
<dbReference type="AlphaFoldDB" id="A0A432W9S0"/>
<organism evidence="8 9">
    <name type="scientific">Aliidiomarina minuta</name>
    <dbReference type="NCBI Taxonomy" id="880057"/>
    <lineage>
        <taxon>Bacteria</taxon>
        <taxon>Pseudomonadati</taxon>
        <taxon>Pseudomonadota</taxon>
        <taxon>Gammaproteobacteria</taxon>
        <taxon>Alteromonadales</taxon>
        <taxon>Idiomarinaceae</taxon>
        <taxon>Aliidiomarina</taxon>
    </lineage>
</organism>
<keyword evidence="4 8" id="KW-0067">ATP-binding</keyword>
<proteinExistence type="predicted"/>
<evidence type="ECO:0000256" key="4">
    <source>
        <dbReference type="ARBA" id="ARBA00022840"/>
    </source>
</evidence>
<dbReference type="Proteomes" id="UP000288293">
    <property type="component" value="Unassembled WGS sequence"/>
</dbReference>
<keyword evidence="5" id="KW-1278">Translocase</keyword>
<dbReference type="EMBL" id="PIPL01000001">
    <property type="protein sequence ID" value="RUO26358.1"/>
    <property type="molecule type" value="Genomic_DNA"/>
</dbReference>
<evidence type="ECO:0000256" key="6">
    <source>
        <dbReference type="ARBA" id="ARBA00023136"/>
    </source>
</evidence>
<dbReference type="GO" id="GO:0005524">
    <property type="term" value="F:ATP binding"/>
    <property type="evidence" value="ECO:0007669"/>
    <property type="project" value="UniProtKB-KW"/>
</dbReference>
<sequence length="209" mass="22907">MQSILQAEQLTSVRGERTLFSGLDLTVDSGQLYQIEGPNGAGKSTLLRILAGLLKPQAGEIKFCAENCDQVRGEFLRDMLFIGHKAAVKPELTAIENLEFFAAVQGHPLQAPPFELLAQLGLVGLEDVPAGHLSAGQQRRIALTRLWLTSARLWILDEPFTSLDTAGIALLHKRFGEHLAAGGAIVLTSHQPLDWAGQAFVRMQLEYQW</sequence>
<dbReference type="GO" id="GO:0022857">
    <property type="term" value="F:transmembrane transporter activity"/>
    <property type="evidence" value="ECO:0007669"/>
    <property type="project" value="InterPro"/>
</dbReference>
<dbReference type="SUPFAM" id="SSF52540">
    <property type="entry name" value="P-loop containing nucleoside triphosphate hydrolases"/>
    <property type="match status" value="1"/>
</dbReference>
<keyword evidence="2" id="KW-0547">Nucleotide-binding</keyword>
<dbReference type="InterPro" id="IPR003593">
    <property type="entry name" value="AAA+_ATPase"/>
</dbReference>
<evidence type="ECO:0000313" key="9">
    <source>
        <dbReference type="Proteomes" id="UP000288293"/>
    </source>
</evidence>
<evidence type="ECO:0000256" key="2">
    <source>
        <dbReference type="ARBA" id="ARBA00022741"/>
    </source>
</evidence>
<gene>
    <name evidence="8" type="ORF">CWE09_06515</name>
</gene>
<evidence type="ECO:0000259" key="7">
    <source>
        <dbReference type="PROSITE" id="PS50893"/>
    </source>
</evidence>
<keyword evidence="3" id="KW-0201">Cytochrome c-type biogenesis</keyword>
<dbReference type="SMART" id="SM00382">
    <property type="entry name" value="AAA"/>
    <property type="match status" value="1"/>
</dbReference>
<evidence type="ECO:0000256" key="5">
    <source>
        <dbReference type="ARBA" id="ARBA00022967"/>
    </source>
</evidence>
<feature type="domain" description="ABC transporter" evidence="7">
    <location>
        <begin position="5"/>
        <end position="205"/>
    </location>
</feature>
<keyword evidence="1" id="KW-0813">Transport</keyword>
<name>A0A432W9S0_9GAMM</name>
<keyword evidence="9" id="KW-1185">Reference proteome</keyword>
<dbReference type="InterPro" id="IPR027417">
    <property type="entry name" value="P-loop_NTPase"/>
</dbReference>
<comment type="caution">
    <text evidence="8">The sequence shown here is derived from an EMBL/GenBank/DDBJ whole genome shotgun (WGS) entry which is preliminary data.</text>
</comment>
<dbReference type="Gene3D" id="3.40.50.300">
    <property type="entry name" value="P-loop containing nucleotide triphosphate hydrolases"/>
    <property type="match status" value="1"/>
</dbReference>
<dbReference type="InterPro" id="IPR003439">
    <property type="entry name" value="ABC_transporter-like_ATP-bd"/>
</dbReference>
<protein>
    <submittedName>
        <fullName evidence="8">Heme ABC transporter ATP-binding protein CcmA</fullName>
    </submittedName>
</protein>
<dbReference type="RefSeq" id="WP_126803168.1">
    <property type="nucleotide sequence ID" value="NZ_PIPL01000001.1"/>
</dbReference>
<dbReference type="Pfam" id="PF00005">
    <property type="entry name" value="ABC_tran"/>
    <property type="match status" value="1"/>
</dbReference>
<evidence type="ECO:0000256" key="1">
    <source>
        <dbReference type="ARBA" id="ARBA00022448"/>
    </source>
</evidence>
<dbReference type="GO" id="GO:0017004">
    <property type="term" value="P:cytochrome complex assembly"/>
    <property type="evidence" value="ECO:0007669"/>
    <property type="project" value="UniProtKB-KW"/>
</dbReference>
<dbReference type="NCBIfam" id="NF010061">
    <property type="entry name" value="PRK13538.1"/>
    <property type="match status" value="1"/>
</dbReference>